<accession>A0ACB9K381</accession>
<name>A0ACB9K381_9ASTR</name>
<dbReference type="Proteomes" id="UP001056120">
    <property type="component" value="Linkage Group LG01"/>
</dbReference>
<reference evidence="2" key="1">
    <citation type="journal article" date="2022" name="Mol. Ecol. Resour.">
        <title>The genomes of chicory, endive, great burdock and yacon provide insights into Asteraceae palaeo-polyploidization history and plant inulin production.</title>
        <authorList>
            <person name="Fan W."/>
            <person name="Wang S."/>
            <person name="Wang H."/>
            <person name="Wang A."/>
            <person name="Jiang F."/>
            <person name="Liu H."/>
            <person name="Zhao H."/>
            <person name="Xu D."/>
            <person name="Zhang Y."/>
        </authorList>
    </citation>
    <scope>NUCLEOTIDE SEQUENCE [LARGE SCALE GENOMIC DNA]</scope>
    <source>
        <strain evidence="2">cv. Yunnan</strain>
    </source>
</reference>
<dbReference type="EMBL" id="CM042018">
    <property type="protein sequence ID" value="KAI3826738.1"/>
    <property type="molecule type" value="Genomic_DNA"/>
</dbReference>
<keyword evidence="2" id="KW-1185">Reference proteome</keyword>
<evidence type="ECO:0000313" key="1">
    <source>
        <dbReference type="EMBL" id="KAI3826738.1"/>
    </source>
</evidence>
<reference evidence="1 2" key="2">
    <citation type="journal article" date="2022" name="Mol. Ecol. Resour.">
        <title>The genomes of chicory, endive, great burdock and yacon provide insights into Asteraceae paleo-polyploidization history and plant inulin production.</title>
        <authorList>
            <person name="Fan W."/>
            <person name="Wang S."/>
            <person name="Wang H."/>
            <person name="Wang A."/>
            <person name="Jiang F."/>
            <person name="Liu H."/>
            <person name="Zhao H."/>
            <person name="Xu D."/>
            <person name="Zhang Y."/>
        </authorList>
    </citation>
    <scope>NUCLEOTIDE SEQUENCE [LARGE SCALE GENOMIC DNA]</scope>
    <source>
        <strain evidence="2">cv. Yunnan</strain>
        <tissue evidence="1">Leaves</tissue>
    </source>
</reference>
<proteinExistence type="predicted"/>
<organism evidence="1 2">
    <name type="scientific">Smallanthus sonchifolius</name>
    <dbReference type="NCBI Taxonomy" id="185202"/>
    <lineage>
        <taxon>Eukaryota</taxon>
        <taxon>Viridiplantae</taxon>
        <taxon>Streptophyta</taxon>
        <taxon>Embryophyta</taxon>
        <taxon>Tracheophyta</taxon>
        <taxon>Spermatophyta</taxon>
        <taxon>Magnoliopsida</taxon>
        <taxon>eudicotyledons</taxon>
        <taxon>Gunneridae</taxon>
        <taxon>Pentapetalae</taxon>
        <taxon>asterids</taxon>
        <taxon>campanulids</taxon>
        <taxon>Asterales</taxon>
        <taxon>Asteraceae</taxon>
        <taxon>Asteroideae</taxon>
        <taxon>Heliantheae alliance</taxon>
        <taxon>Millerieae</taxon>
        <taxon>Smallanthus</taxon>
    </lineage>
</organism>
<sequence length="104" mass="11860">MFDARVFVDFSRIVRDSFHEYCGCLKMSSLPEVILIVLPRRCRLADGGEYVFVGWVIAEWGCVFVTYSDSKFKAYQLSTSAVFKISKNLPLSSSLIHSHITPKF</sequence>
<protein>
    <submittedName>
        <fullName evidence="1">Uncharacterized protein</fullName>
    </submittedName>
</protein>
<comment type="caution">
    <text evidence="1">The sequence shown here is derived from an EMBL/GenBank/DDBJ whole genome shotgun (WGS) entry which is preliminary data.</text>
</comment>
<evidence type="ECO:0000313" key="2">
    <source>
        <dbReference type="Proteomes" id="UP001056120"/>
    </source>
</evidence>
<gene>
    <name evidence="1" type="ORF">L1987_00791</name>
</gene>